<dbReference type="SUPFAM" id="SSF48403">
    <property type="entry name" value="Ankyrin repeat"/>
    <property type="match status" value="1"/>
</dbReference>
<dbReference type="AlphaFoldDB" id="A0A812NDM3"/>
<dbReference type="Pfam" id="PF00023">
    <property type="entry name" value="Ank"/>
    <property type="match status" value="1"/>
</dbReference>
<evidence type="ECO:0000256" key="3">
    <source>
        <dbReference type="PROSITE-ProRule" id="PRU00023"/>
    </source>
</evidence>
<dbReference type="PANTHER" id="PTHR24173">
    <property type="entry name" value="ANKYRIN REPEAT CONTAINING"/>
    <property type="match status" value="1"/>
</dbReference>
<dbReference type="SMART" id="SM00248">
    <property type="entry name" value="ANK"/>
    <property type="match status" value="2"/>
</dbReference>
<dbReference type="PROSITE" id="PS50297">
    <property type="entry name" value="ANK_REP_REGION"/>
    <property type="match status" value="1"/>
</dbReference>
<keyword evidence="5" id="KW-1185">Reference proteome</keyword>
<evidence type="ECO:0000256" key="1">
    <source>
        <dbReference type="ARBA" id="ARBA00022737"/>
    </source>
</evidence>
<dbReference type="PROSITE" id="PS50088">
    <property type="entry name" value="ANK_REPEAT"/>
    <property type="match status" value="1"/>
</dbReference>
<evidence type="ECO:0000313" key="5">
    <source>
        <dbReference type="Proteomes" id="UP000601435"/>
    </source>
</evidence>
<proteinExistence type="predicted"/>
<reference evidence="4" key="1">
    <citation type="submission" date="2021-02" db="EMBL/GenBank/DDBJ databases">
        <authorList>
            <person name="Dougan E. K."/>
            <person name="Rhodes N."/>
            <person name="Thang M."/>
            <person name="Chan C."/>
        </authorList>
    </citation>
    <scope>NUCLEOTIDE SEQUENCE</scope>
</reference>
<dbReference type="InterPro" id="IPR002110">
    <property type="entry name" value="Ankyrin_rpt"/>
</dbReference>
<dbReference type="InterPro" id="IPR036770">
    <property type="entry name" value="Ankyrin_rpt-contain_sf"/>
</dbReference>
<keyword evidence="2 3" id="KW-0040">ANK repeat</keyword>
<dbReference type="Proteomes" id="UP000601435">
    <property type="component" value="Unassembled WGS sequence"/>
</dbReference>
<dbReference type="Gene3D" id="1.25.40.20">
    <property type="entry name" value="Ankyrin repeat-containing domain"/>
    <property type="match status" value="2"/>
</dbReference>
<comment type="caution">
    <text evidence="4">The sequence shown here is derived from an EMBL/GenBank/DDBJ whole genome shotgun (WGS) entry which is preliminary data.</text>
</comment>
<sequence length="217" mass="23737">MLKRELQRLSGIPRFRQQRLVHESGTCLEEEAELQAMTLQLVVLPFASASELEMDEIIGAAASGVTSKVQEFLQKQIDPNFLGYNDEGVFVTPLVAACEKGHTEVAELLLQAGADKESCDTGADSEQRKVVSKISQMVDKKLASKMLEGFDDFARRLSGWLLRGATLEFYVCHVDILCLLLEARADKDSADSVLGNSPLRQAVAKGRAQIASLLLLG</sequence>
<protein>
    <submittedName>
        <fullName evidence="4">BMY1 protein</fullName>
    </submittedName>
</protein>
<dbReference type="PANTHER" id="PTHR24173:SF74">
    <property type="entry name" value="ANKYRIN REPEAT DOMAIN-CONTAINING PROTEIN 16"/>
    <property type="match status" value="1"/>
</dbReference>
<evidence type="ECO:0000256" key="2">
    <source>
        <dbReference type="ARBA" id="ARBA00023043"/>
    </source>
</evidence>
<feature type="repeat" description="ANK" evidence="3">
    <location>
        <begin position="92"/>
        <end position="121"/>
    </location>
</feature>
<name>A0A812NDM3_9DINO</name>
<keyword evidence="1" id="KW-0677">Repeat</keyword>
<organism evidence="4 5">
    <name type="scientific">Symbiodinium necroappetens</name>
    <dbReference type="NCBI Taxonomy" id="1628268"/>
    <lineage>
        <taxon>Eukaryota</taxon>
        <taxon>Sar</taxon>
        <taxon>Alveolata</taxon>
        <taxon>Dinophyceae</taxon>
        <taxon>Suessiales</taxon>
        <taxon>Symbiodiniaceae</taxon>
        <taxon>Symbiodinium</taxon>
    </lineage>
</organism>
<accession>A0A812NDM3</accession>
<evidence type="ECO:0000313" key="4">
    <source>
        <dbReference type="EMBL" id="CAE7307886.1"/>
    </source>
</evidence>
<gene>
    <name evidence="4" type="primary">BMY1</name>
    <name evidence="4" type="ORF">SNEC2469_LOCUS7646</name>
</gene>
<dbReference type="OrthoDB" id="426293at2759"/>
<dbReference type="EMBL" id="CAJNJA010012909">
    <property type="protein sequence ID" value="CAE7307886.1"/>
    <property type="molecule type" value="Genomic_DNA"/>
</dbReference>